<dbReference type="InterPro" id="IPR050624">
    <property type="entry name" value="HTH-type_Tx_Regulator"/>
</dbReference>
<keyword evidence="5" id="KW-1185">Reference proteome</keyword>
<evidence type="ECO:0000313" key="4">
    <source>
        <dbReference type="EMBL" id="MST56880.1"/>
    </source>
</evidence>
<feature type="DNA-binding region" description="H-T-H motif" evidence="2">
    <location>
        <begin position="32"/>
        <end position="51"/>
    </location>
</feature>
<organism evidence="4 5">
    <name type="scientific">Waltera intestinalis</name>
    <dbReference type="NCBI Taxonomy" id="2606635"/>
    <lineage>
        <taxon>Bacteria</taxon>
        <taxon>Bacillati</taxon>
        <taxon>Bacillota</taxon>
        <taxon>Clostridia</taxon>
        <taxon>Lachnospirales</taxon>
        <taxon>Lachnospiraceae</taxon>
        <taxon>Waltera</taxon>
    </lineage>
</organism>
<dbReference type="InterPro" id="IPR001647">
    <property type="entry name" value="HTH_TetR"/>
</dbReference>
<dbReference type="AlphaFoldDB" id="A0A6L5YFP4"/>
<dbReference type="EMBL" id="VUMU01000001">
    <property type="protein sequence ID" value="MST56880.1"/>
    <property type="molecule type" value="Genomic_DNA"/>
</dbReference>
<dbReference type="Proteomes" id="UP000476055">
    <property type="component" value="Unassembled WGS sequence"/>
</dbReference>
<dbReference type="Pfam" id="PF14278">
    <property type="entry name" value="TetR_C_8"/>
    <property type="match status" value="1"/>
</dbReference>
<keyword evidence="1 2" id="KW-0238">DNA-binding</keyword>
<sequence length="190" mass="22086">MNTKETSADKTKYRLAEAAKKCMAASGTDAMTVTQIVQTCGVTRQTFYRNFQDKYDLINWYFDKLLLESFAQMGDGLTVYEGLTRKFEFIQKERVFFAGAFRSDDHNSLREHDYELILDFYTQLIRRKTGRQPEENILFPLRLYCRGSIDMTVEWIFAPKEKTPEQMAALLVSAFPAPVTELFQQLGVLR</sequence>
<dbReference type="InterPro" id="IPR009057">
    <property type="entry name" value="Homeodomain-like_sf"/>
</dbReference>
<gene>
    <name evidence="4" type="ORF">FYJ59_01210</name>
</gene>
<dbReference type="Gene3D" id="1.10.357.10">
    <property type="entry name" value="Tetracycline Repressor, domain 2"/>
    <property type="match status" value="1"/>
</dbReference>
<dbReference type="RefSeq" id="WP_154494932.1">
    <property type="nucleotide sequence ID" value="NZ_VUMU01000001.1"/>
</dbReference>
<accession>A0A6L5YFP4</accession>
<dbReference type="PANTHER" id="PTHR43479:SF11">
    <property type="entry name" value="ACREF_ENVCD OPERON REPRESSOR-RELATED"/>
    <property type="match status" value="1"/>
</dbReference>
<dbReference type="GO" id="GO:0003677">
    <property type="term" value="F:DNA binding"/>
    <property type="evidence" value="ECO:0007669"/>
    <property type="project" value="UniProtKB-UniRule"/>
</dbReference>
<proteinExistence type="predicted"/>
<feature type="domain" description="HTH tetR-type" evidence="3">
    <location>
        <begin position="9"/>
        <end position="69"/>
    </location>
</feature>
<protein>
    <submittedName>
        <fullName evidence="4">TetR family transcriptional regulator</fullName>
    </submittedName>
</protein>
<dbReference type="PROSITE" id="PS50977">
    <property type="entry name" value="HTH_TETR_2"/>
    <property type="match status" value="1"/>
</dbReference>
<evidence type="ECO:0000256" key="2">
    <source>
        <dbReference type="PROSITE-ProRule" id="PRU00335"/>
    </source>
</evidence>
<comment type="caution">
    <text evidence="4">The sequence shown here is derived from an EMBL/GenBank/DDBJ whole genome shotgun (WGS) entry which is preliminary data.</text>
</comment>
<dbReference type="InterPro" id="IPR039532">
    <property type="entry name" value="TetR_C_Firmicutes"/>
</dbReference>
<dbReference type="PANTHER" id="PTHR43479">
    <property type="entry name" value="ACREF/ENVCD OPERON REPRESSOR-RELATED"/>
    <property type="match status" value="1"/>
</dbReference>
<evidence type="ECO:0000313" key="5">
    <source>
        <dbReference type="Proteomes" id="UP000476055"/>
    </source>
</evidence>
<reference evidence="4 5" key="1">
    <citation type="submission" date="2019-08" db="EMBL/GenBank/DDBJ databases">
        <title>In-depth cultivation of the pig gut microbiome towards novel bacterial diversity and tailored functional studies.</title>
        <authorList>
            <person name="Wylensek D."/>
            <person name="Hitch T.C.A."/>
            <person name="Clavel T."/>
        </authorList>
    </citation>
    <scope>NUCLEOTIDE SEQUENCE [LARGE SCALE GENOMIC DNA]</scope>
    <source>
        <strain evidence="4 5">WCA3-601-WT-6H</strain>
    </source>
</reference>
<dbReference type="SUPFAM" id="SSF46689">
    <property type="entry name" value="Homeodomain-like"/>
    <property type="match status" value="1"/>
</dbReference>
<name>A0A6L5YFP4_9FIRM</name>
<dbReference type="Pfam" id="PF00440">
    <property type="entry name" value="TetR_N"/>
    <property type="match status" value="1"/>
</dbReference>
<evidence type="ECO:0000259" key="3">
    <source>
        <dbReference type="PROSITE" id="PS50977"/>
    </source>
</evidence>
<evidence type="ECO:0000256" key="1">
    <source>
        <dbReference type="ARBA" id="ARBA00023125"/>
    </source>
</evidence>